<sequence length="97" mass="11185">RRTDAVPDAVLPLEADDVVPWIRRFLVESGIGDRFYLSTGIARFPWLEVVATGPSWLDDLGRLPVVLSGDRMTLVVVYEEEYRYEAFRRFMVPPAER</sequence>
<dbReference type="EMBL" id="JBHTIS010004420">
    <property type="protein sequence ID" value="MFD1052438.1"/>
    <property type="molecule type" value="Genomic_DNA"/>
</dbReference>
<proteinExistence type="predicted"/>
<gene>
    <name evidence="1" type="ORF">ACFQ1S_46055</name>
</gene>
<name>A0ABW3MQU9_9PSEU</name>
<dbReference type="Proteomes" id="UP001597045">
    <property type="component" value="Unassembled WGS sequence"/>
</dbReference>
<protein>
    <submittedName>
        <fullName evidence="1">Uncharacterized protein</fullName>
    </submittedName>
</protein>
<feature type="non-terminal residue" evidence="1">
    <location>
        <position position="1"/>
    </location>
</feature>
<comment type="caution">
    <text evidence="1">The sequence shown here is derived from an EMBL/GenBank/DDBJ whole genome shotgun (WGS) entry which is preliminary data.</text>
</comment>
<accession>A0ABW3MQU9</accession>
<reference evidence="2" key="1">
    <citation type="journal article" date="2019" name="Int. J. Syst. Evol. Microbiol.">
        <title>The Global Catalogue of Microorganisms (GCM) 10K type strain sequencing project: providing services to taxonomists for standard genome sequencing and annotation.</title>
        <authorList>
            <consortium name="The Broad Institute Genomics Platform"/>
            <consortium name="The Broad Institute Genome Sequencing Center for Infectious Disease"/>
            <person name="Wu L."/>
            <person name="Ma J."/>
        </authorList>
    </citation>
    <scope>NUCLEOTIDE SEQUENCE [LARGE SCALE GENOMIC DNA]</scope>
    <source>
        <strain evidence="2">JCM 31486</strain>
    </source>
</reference>
<evidence type="ECO:0000313" key="2">
    <source>
        <dbReference type="Proteomes" id="UP001597045"/>
    </source>
</evidence>
<organism evidence="1 2">
    <name type="scientific">Kibdelosporangium lantanae</name>
    <dbReference type="NCBI Taxonomy" id="1497396"/>
    <lineage>
        <taxon>Bacteria</taxon>
        <taxon>Bacillati</taxon>
        <taxon>Actinomycetota</taxon>
        <taxon>Actinomycetes</taxon>
        <taxon>Pseudonocardiales</taxon>
        <taxon>Pseudonocardiaceae</taxon>
        <taxon>Kibdelosporangium</taxon>
    </lineage>
</organism>
<evidence type="ECO:0000313" key="1">
    <source>
        <dbReference type="EMBL" id="MFD1052438.1"/>
    </source>
</evidence>
<keyword evidence="2" id="KW-1185">Reference proteome</keyword>